<accession>A0A6I3T3X0</accession>
<reference evidence="10" key="2">
    <citation type="journal article" date="2019" name="Int. J. Syst. Evol. Microbiol.">
        <title>The Global Catalogue of Microorganisms (GCM) 10K type strain sequencing project: providing services to taxonomists for standard genome sequencing and annotation.</title>
        <authorList>
            <consortium name="The Broad Institute Genomics Platform"/>
            <consortium name="The Broad Institute Genome Sequencing Center for Infectious Disease"/>
            <person name="Wu L."/>
            <person name="Ma J."/>
        </authorList>
    </citation>
    <scope>NUCLEOTIDE SEQUENCE [LARGE SCALE GENOMIC DNA]</scope>
    <source>
        <strain evidence="10">CGMCC 1.15931</strain>
    </source>
</reference>
<feature type="chain" id="PRO_5026165248" evidence="6">
    <location>
        <begin position="24"/>
        <end position="279"/>
    </location>
</feature>
<reference evidence="8 9" key="3">
    <citation type="submission" date="2019-11" db="EMBL/GenBank/DDBJ databases">
        <title>Type strains purchased from KCTC, JCM and DSMZ.</title>
        <authorList>
            <person name="Lu H."/>
        </authorList>
    </citation>
    <scope>NUCLEOTIDE SEQUENCE [LARGE SCALE GENOMIC DNA]</scope>
    <source>
        <strain evidence="8 9">KCTC 52429</strain>
    </source>
</reference>
<evidence type="ECO:0000313" key="9">
    <source>
        <dbReference type="Proteomes" id="UP000430634"/>
    </source>
</evidence>
<keyword evidence="3 6" id="KW-0732">Signal</keyword>
<evidence type="ECO:0000313" key="7">
    <source>
        <dbReference type="EMBL" id="GGC00755.1"/>
    </source>
</evidence>
<keyword evidence="5" id="KW-0998">Cell outer membrane</keyword>
<evidence type="ECO:0000313" key="10">
    <source>
        <dbReference type="Proteomes" id="UP000622638"/>
    </source>
</evidence>
<dbReference type="EMBL" id="WNKZ01000142">
    <property type="protein sequence ID" value="MTV56221.1"/>
    <property type="molecule type" value="Genomic_DNA"/>
</dbReference>
<reference evidence="7" key="4">
    <citation type="submission" date="2024-05" db="EMBL/GenBank/DDBJ databases">
        <authorList>
            <person name="Sun Q."/>
            <person name="Zhou Y."/>
        </authorList>
    </citation>
    <scope>NUCLEOTIDE SEQUENCE</scope>
    <source>
        <strain evidence="7">CGMCC 1.15931</strain>
    </source>
</reference>
<comment type="subcellular location">
    <subcellularLocation>
        <location evidence="1">Cell outer membrane</location>
    </subcellularLocation>
</comment>
<sequence length="279" mass="30248">MWRRIGSGIALLAAMASAGAAAAATVAVPALPLWEIGVFGGAAATPAYPGADDRAGRALLLPIVIYRGKIIRADRSGVNARLINSDRMELDLGFALSLPSRSDDVDARAGMPDLHSLLEFGPRLKVLLAQPSPTSRVRLELPLRMPLELGNGFRRQGLVFEPRVVYETGDGTGKWHADANLGAVFGNARLNSYFYDVAPRYATPTRPVYEASGGLMMTRLGMSLSRRITPDWRVFGFARYDNHSHAANRDSPLFRKTSGVSVGAGFTWTLHRSAARAWE</sequence>
<evidence type="ECO:0000256" key="3">
    <source>
        <dbReference type="ARBA" id="ARBA00022729"/>
    </source>
</evidence>
<dbReference type="Proteomes" id="UP000622638">
    <property type="component" value="Unassembled WGS sequence"/>
</dbReference>
<comment type="similarity">
    <text evidence="2">Belongs to the MipA/OmpV family.</text>
</comment>
<evidence type="ECO:0000256" key="5">
    <source>
        <dbReference type="ARBA" id="ARBA00023237"/>
    </source>
</evidence>
<evidence type="ECO:0000256" key="2">
    <source>
        <dbReference type="ARBA" id="ARBA00005722"/>
    </source>
</evidence>
<dbReference type="Proteomes" id="UP000430634">
    <property type="component" value="Unassembled WGS sequence"/>
</dbReference>
<evidence type="ECO:0000256" key="6">
    <source>
        <dbReference type="SAM" id="SignalP"/>
    </source>
</evidence>
<evidence type="ECO:0000256" key="4">
    <source>
        <dbReference type="ARBA" id="ARBA00023136"/>
    </source>
</evidence>
<gene>
    <name evidence="7" type="ORF">GCM10011572_23460</name>
    <name evidence="8" type="ORF">GM672_26195</name>
</gene>
<feature type="signal peptide" evidence="6">
    <location>
        <begin position="1"/>
        <end position="23"/>
    </location>
</feature>
<reference evidence="7" key="1">
    <citation type="journal article" date="2014" name="Int. J. Syst. Evol. Microbiol.">
        <title>Complete genome of a new Firmicutes species belonging to the dominant human colonic microbiota ('Ruminococcus bicirculans') reveals two chromosomes and a selective capacity to utilize plant glucans.</title>
        <authorList>
            <consortium name="NISC Comparative Sequencing Program"/>
            <person name="Wegmann U."/>
            <person name="Louis P."/>
            <person name="Goesmann A."/>
            <person name="Henrissat B."/>
            <person name="Duncan S.H."/>
            <person name="Flint H.J."/>
        </authorList>
    </citation>
    <scope>NUCLEOTIDE SEQUENCE</scope>
    <source>
        <strain evidence="7">CGMCC 1.15931</strain>
    </source>
</reference>
<evidence type="ECO:0000313" key="8">
    <source>
        <dbReference type="EMBL" id="MTV56221.1"/>
    </source>
</evidence>
<keyword evidence="10" id="KW-1185">Reference proteome</keyword>
<evidence type="ECO:0000256" key="1">
    <source>
        <dbReference type="ARBA" id="ARBA00004442"/>
    </source>
</evidence>
<protein>
    <submittedName>
        <fullName evidence="8">MipA/OmpV family protein</fullName>
    </submittedName>
</protein>
<dbReference type="PANTHER" id="PTHR38776:SF1">
    <property type="entry name" value="MLTA-INTERACTING PROTEIN-RELATED"/>
    <property type="match status" value="1"/>
</dbReference>
<dbReference type="AlphaFoldDB" id="A0A6I3T3X0"/>
<dbReference type="EMBL" id="BMKG01000009">
    <property type="protein sequence ID" value="GGC00755.1"/>
    <property type="molecule type" value="Genomic_DNA"/>
</dbReference>
<name>A0A6I3T3X0_9BURK</name>
<dbReference type="Pfam" id="PF06629">
    <property type="entry name" value="MipA"/>
    <property type="match status" value="1"/>
</dbReference>
<dbReference type="InterPro" id="IPR010583">
    <property type="entry name" value="MipA"/>
</dbReference>
<keyword evidence="4" id="KW-0472">Membrane</keyword>
<dbReference type="PANTHER" id="PTHR38776">
    <property type="entry name" value="MLTA-INTERACTING PROTEIN-RELATED"/>
    <property type="match status" value="1"/>
</dbReference>
<dbReference type="GO" id="GO:0009279">
    <property type="term" value="C:cell outer membrane"/>
    <property type="evidence" value="ECO:0007669"/>
    <property type="project" value="UniProtKB-SubCell"/>
</dbReference>
<organism evidence="8 9">
    <name type="scientific">Pseudoduganella buxea</name>
    <dbReference type="NCBI Taxonomy" id="1949069"/>
    <lineage>
        <taxon>Bacteria</taxon>
        <taxon>Pseudomonadati</taxon>
        <taxon>Pseudomonadota</taxon>
        <taxon>Betaproteobacteria</taxon>
        <taxon>Burkholderiales</taxon>
        <taxon>Oxalobacteraceae</taxon>
        <taxon>Telluria group</taxon>
        <taxon>Pseudoduganella</taxon>
    </lineage>
</organism>
<proteinExistence type="inferred from homology"/>
<dbReference type="OrthoDB" id="5290976at2"/>
<comment type="caution">
    <text evidence="8">The sequence shown here is derived from an EMBL/GenBank/DDBJ whole genome shotgun (WGS) entry which is preliminary data.</text>
</comment>